<comment type="similarity">
    <text evidence="1">Belongs to the short-chain dehydrogenases/reductases (SDR) family.</text>
</comment>
<dbReference type="AlphaFoldDB" id="A9KCG2"/>
<dbReference type="PRINTS" id="PR00080">
    <property type="entry name" value="SDRFAMILY"/>
</dbReference>
<dbReference type="PRINTS" id="PR00081">
    <property type="entry name" value="GDHRDH"/>
</dbReference>
<sequence>MKRILITGANRGIGLELVKQYLAAGWQVDGCYRDKKASNSLFELAAEKKQSLTLHELDVLDEKAIQALGEHLKNQPIDILFNNAGVSAKNLREFGSIHDTENACEVFKINTIAPLLMAQALLESVEKSEKKLIINMSSEMGSIAQNVNGNYYVYRASKSALNAITKSLAIDLKRRGITVISMNPGWVRTDMGGEQAPLDVISSVRGMREVIERVDIKSTGRFLGYDGGEMPW</sequence>
<dbReference type="RefSeq" id="WP_011996904.1">
    <property type="nucleotide sequence ID" value="NC_009727.1"/>
</dbReference>
<dbReference type="InterPro" id="IPR052184">
    <property type="entry name" value="SDR_enzymes"/>
</dbReference>
<evidence type="ECO:0000313" key="2">
    <source>
        <dbReference type="EMBL" id="ABS76556.1"/>
    </source>
</evidence>
<proteinExistence type="inferred from homology"/>
<evidence type="ECO:0000256" key="1">
    <source>
        <dbReference type="RuleBase" id="RU000363"/>
    </source>
</evidence>
<name>A9KCG2_COXBN</name>
<dbReference type="PANTHER" id="PTHR45458">
    <property type="entry name" value="SHORT-CHAIN DEHYDROGENASE/REDUCTASE SDR"/>
    <property type="match status" value="1"/>
</dbReference>
<dbReference type="KEGG" id="cbd:CBUD_1086"/>
<protein>
    <submittedName>
        <fullName evidence="2">Short chain dehydrogenase</fullName>
        <ecNumber evidence="2">1.-.-.-</ecNumber>
    </submittedName>
</protein>
<organism evidence="2 3">
    <name type="scientific">Coxiella burnetii (strain Dugway 5J108-111)</name>
    <dbReference type="NCBI Taxonomy" id="434922"/>
    <lineage>
        <taxon>Bacteria</taxon>
        <taxon>Pseudomonadati</taxon>
        <taxon>Pseudomonadota</taxon>
        <taxon>Gammaproteobacteria</taxon>
        <taxon>Legionellales</taxon>
        <taxon>Coxiellaceae</taxon>
        <taxon>Coxiella</taxon>
    </lineage>
</organism>
<reference evidence="2 3" key="1">
    <citation type="journal article" date="2009" name="Infect. Immun.">
        <title>Comparative genomics reveal extensive transposon-mediated genomic plasticity and diversity among potential effector proteins within the genus Coxiella.</title>
        <authorList>
            <person name="Beare P.A."/>
            <person name="Unsworth N."/>
            <person name="Andoh M."/>
            <person name="Voth D.E."/>
            <person name="Omsland A."/>
            <person name="Gilk S.D."/>
            <person name="Williams K.P."/>
            <person name="Sobral B.W."/>
            <person name="Kupko J.J.III."/>
            <person name="Porcella S.F."/>
            <person name="Samuel J.E."/>
            <person name="Heinzen R.A."/>
        </authorList>
    </citation>
    <scope>NUCLEOTIDE SEQUENCE [LARGE SCALE GENOMIC DNA]</scope>
    <source>
        <strain evidence="2 3">Dugway 5J108-111</strain>
    </source>
</reference>
<dbReference type="SUPFAM" id="SSF51735">
    <property type="entry name" value="NAD(P)-binding Rossmann-fold domains"/>
    <property type="match status" value="1"/>
</dbReference>
<dbReference type="CDD" id="cd05325">
    <property type="entry name" value="carb_red_sniffer_like_SDR_c"/>
    <property type="match status" value="1"/>
</dbReference>
<dbReference type="InterPro" id="IPR002347">
    <property type="entry name" value="SDR_fam"/>
</dbReference>
<dbReference type="HOGENOM" id="CLU_010194_9_1_6"/>
<keyword evidence="2" id="KW-0560">Oxidoreductase</keyword>
<accession>A9KCG2</accession>
<dbReference type="PANTHER" id="PTHR45458:SF1">
    <property type="entry name" value="SHORT CHAIN DEHYDROGENASE"/>
    <property type="match status" value="1"/>
</dbReference>
<dbReference type="EC" id="1.-.-.-" evidence="2"/>
<dbReference type="Pfam" id="PF00106">
    <property type="entry name" value="adh_short"/>
    <property type="match status" value="1"/>
</dbReference>
<dbReference type="InterPro" id="IPR036291">
    <property type="entry name" value="NAD(P)-bd_dom_sf"/>
</dbReference>
<evidence type="ECO:0000313" key="3">
    <source>
        <dbReference type="Proteomes" id="UP000008555"/>
    </source>
</evidence>
<dbReference type="GO" id="GO:0016616">
    <property type="term" value="F:oxidoreductase activity, acting on the CH-OH group of donors, NAD or NADP as acceptor"/>
    <property type="evidence" value="ECO:0007669"/>
    <property type="project" value="TreeGrafter"/>
</dbReference>
<gene>
    <name evidence="2" type="ordered locus">CBUD_1086</name>
</gene>
<dbReference type="Gene3D" id="3.40.50.720">
    <property type="entry name" value="NAD(P)-binding Rossmann-like Domain"/>
    <property type="match status" value="1"/>
</dbReference>
<dbReference type="EMBL" id="CP000733">
    <property type="protein sequence ID" value="ABS76556.1"/>
    <property type="molecule type" value="Genomic_DNA"/>
</dbReference>
<dbReference type="Proteomes" id="UP000008555">
    <property type="component" value="Chromosome"/>
</dbReference>